<proteinExistence type="predicted"/>
<name>A0ABN8CC47_9STRA</name>
<feature type="compositionally biased region" description="Basic and acidic residues" evidence="1">
    <location>
        <begin position="78"/>
        <end position="95"/>
    </location>
</feature>
<protein>
    <submittedName>
        <fullName evidence="2">Uncharacterized protein</fullName>
    </submittedName>
</protein>
<accession>A0ABN8CC47</accession>
<evidence type="ECO:0000313" key="2">
    <source>
        <dbReference type="EMBL" id="CAH0490731.1"/>
    </source>
</evidence>
<comment type="caution">
    <text evidence="2">The sequence shown here is derived from an EMBL/GenBank/DDBJ whole genome shotgun (WGS) entry which is preliminary data.</text>
</comment>
<feature type="compositionally biased region" description="Acidic residues" evidence="1">
    <location>
        <begin position="145"/>
        <end position="160"/>
    </location>
</feature>
<dbReference type="Proteomes" id="UP001157938">
    <property type="component" value="Unassembled WGS sequence"/>
</dbReference>
<organism evidence="2 3">
    <name type="scientific">Peronospora farinosa</name>
    <dbReference type="NCBI Taxonomy" id="134698"/>
    <lineage>
        <taxon>Eukaryota</taxon>
        <taxon>Sar</taxon>
        <taxon>Stramenopiles</taxon>
        <taxon>Oomycota</taxon>
        <taxon>Peronosporomycetes</taxon>
        <taxon>Peronosporales</taxon>
        <taxon>Peronosporaceae</taxon>
        <taxon>Peronospora</taxon>
    </lineage>
</organism>
<reference evidence="2 3" key="1">
    <citation type="submission" date="2021-11" db="EMBL/GenBank/DDBJ databases">
        <authorList>
            <person name="Islam A."/>
            <person name="Islam S."/>
            <person name="Flora M.S."/>
            <person name="Rahman M."/>
            <person name="Ziaur R.M."/>
            <person name="Epstein J.H."/>
            <person name="Hassan M."/>
            <person name="Klassen M."/>
            <person name="Woodard K."/>
            <person name="Webb A."/>
            <person name="Webby R.J."/>
            <person name="El Zowalaty M.E."/>
        </authorList>
    </citation>
    <scope>NUCLEOTIDE SEQUENCE [LARGE SCALE GENOMIC DNA]</scope>
    <source>
        <strain evidence="2">Pf1</strain>
    </source>
</reference>
<sequence length="174" mass="19315">MENRVATRVGGVSNLPRVGGVADDNDEDNEKVYYGFGVFMGLPLADLKAMKDDFVEQQALTGGPPLRRALQPSTILDNRTHCVESDENGHDHQGDVHMAPPHALQQQQQQHHLKGYERQHDEGQQRDYMGEGRSRFAHEPPSDEQGGEDDDADANSDGSDDFGNKSHSLNFILH</sequence>
<feature type="compositionally biased region" description="Basic and acidic residues" evidence="1">
    <location>
        <begin position="114"/>
        <end position="141"/>
    </location>
</feature>
<evidence type="ECO:0000256" key="1">
    <source>
        <dbReference type="SAM" id="MobiDB-lite"/>
    </source>
</evidence>
<keyword evidence="3" id="KW-1185">Reference proteome</keyword>
<evidence type="ECO:0000313" key="3">
    <source>
        <dbReference type="Proteomes" id="UP001157938"/>
    </source>
</evidence>
<dbReference type="EMBL" id="CAKLBC010001286">
    <property type="protein sequence ID" value="CAH0490731.1"/>
    <property type="molecule type" value="Genomic_DNA"/>
</dbReference>
<feature type="compositionally biased region" description="Polar residues" evidence="1">
    <location>
        <begin position="165"/>
        <end position="174"/>
    </location>
</feature>
<feature type="region of interest" description="Disordered" evidence="1">
    <location>
        <begin position="63"/>
        <end position="174"/>
    </location>
</feature>
<gene>
    <name evidence="2" type="ORF">PFR001_LOCUS6041</name>
</gene>